<dbReference type="NCBIfam" id="TIGR01740">
    <property type="entry name" value="pyrF"/>
    <property type="match status" value="1"/>
</dbReference>
<feature type="domain" description="Orotidine 5'-phosphate decarboxylase" evidence="11">
    <location>
        <begin position="10"/>
        <end position="228"/>
    </location>
</feature>
<dbReference type="RefSeq" id="WP_174582493.1">
    <property type="nucleotide sequence ID" value="NZ_CAJNOB010000067.1"/>
</dbReference>
<feature type="binding site" evidence="7 9">
    <location>
        <position position="38"/>
    </location>
    <ligand>
        <name>substrate</name>
    </ligand>
</feature>
<feature type="binding site" evidence="7 9">
    <location>
        <position position="192"/>
    </location>
    <ligand>
        <name>substrate</name>
    </ligand>
</feature>
<feature type="active site" description="For OMPdecase activity" evidence="8">
    <location>
        <position position="70"/>
    </location>
</feature>
<dbReference type="Gene3D" id="3.20.20.70">
    <property type="entry name" value="Aldolase class I"/>
    <property type="match status" value="1"/>
</dbReference>
<evidence type="ECO:0000256" key="8">
    <source>
        <dbReference type="PIRSR" id="PIRSR614732-1"/>
    </source>
</evidence>
<keyword evidence="5 7" id="KW-0456">Lyase</keyword>
<dbReference type="AlphaFoldDB" id="A0A8J2BVK8"/>
<evidence type="ECO:0000256" key="5">
    <source>
        <dbReference type="ARBA" id="ARBA00023239"/>
    </source>
</evidence>
<dbReference type="HAMAP" id="MF_01200_B">
    <property type="entry name" value="OMPdecase_type1_B"/>
    <property type="match status" value="1"/>
</dbReference>
<dbReference type="Pfam" id="PF00215">
    <property type="entry name" value="OMPdecase"/>
    <property type="match status" value="1"/>
</dbReference>
<feature type="binding site" evidence="7 9">
    <location>
        <position position="16"/>
    </location>
    <ligand>
        <name>substrate</name>
    </ligand>
</feature>
<protein>
    <recommendedName>
        <fullName evidence="7">Orotidine 5'-phosphate decarboxylase</fullName>
        <ecNumber evidence="7">4.1.1.23</ecNumber>
    </recommendedName>
    <alternativeName>
        <fullName evidence="7">OMP decarboxylase</fullName>
        <shortName evidence="7">OMPDCase</shortName>
        <shortName evidence="7">OMPdecase</shortName>
    </alternativeName>
</protein>
<dbReference type="PROSITE" id="PS00156">
    <property type="entry name" value="OMPDECASE"/>
    <property type="match status" value="1"/>
</dbReference>
<dbReference type="EC" id="4.1.1.23" evidence="7"/>
<feature type="active site" description="Proton donor" evidence="7">
    <location>
        <position position="67"/>
    </location>
</feature>
<comment type="pathway">
    <text evidence="2 7 10">Pyrimidine metabolism; UMP biosynthesis via de novo pathway; UMP from orotate: step 2/2.</text>
</comment>
<organism evidence="12 13">
    <name type="scientific">Candidatus Methylacidithermus pantelleriae</name>
    <dbReference type="NCBI Taxonomy" id="2744239"/>
    <lineage>
        <taxon>Bacteria</taxon>
        <taxon>Pseudomonadati</taxon>
        <taxon>Verrucomicrobiota</taxon>
        <taxon>Methylacidiphilae</taxon>
        <taxon>Methylacidiphilales</taxon>
        <taxon>Methylacidiphilaceae</taxon>
        <taxon>Candidatus Methylacidithermus</taxon>
    </lineage>
</organism>
<dbReference type="InterPro" id="IPR014732">
    <property type="entry name" value="OMPdecase"/>
</dbReference>
<dbReference type="GO" id="GO:0005829">
    <property type="term" value="C:cytosol"/>
    <property type="evidence" value="ECO:0007669"/>
    <property type="project" value="TreeGrafter"/>
</dbReference>
<feature type="binding site" evidence="7 9">
    <location>
        <position position="213"/>
    </location>
    <ligand>
        <name>substrate</name>
    </ligand>
</feature>
<dbReference type="InterPro" id="IPR001754">
    <property type="entry name" value="OMPdeCOase_dom"/>
</dbReference>
<feature type="binding site" evidence="7">
    <location>
        <begin position="65"/>
        <end position="74"/>
    </location>
    <ligand>
        <name>substrate</name>
    </ligand>
</feature>
<name>A0A8J2BVK8_9BACT</name>
<evidence type="ECO:0000256" key="7">
    <source>
        <dbReference type="HAMAP-Rule" id="MF_01200"/>
    </source>
</evidence>
<dbReference type="GO" id="GO:0004590">
    <property type="term" value="F:orotidine-5'-phosphate decarboxylase activity"/>
    <property type="evidence" value="ECO:0007669"/>
    <property type="project" value="UniProtKB-UniRule"/>
</dbReference>
<dbReference type="InterPro" id="IPR018089">
    <property type="entry name" value="OMPdecase_AS"/>
</dbReference>
<evidence type="ECO:0000256" key="2">
    <source>
        <dbReference type="ARBA" id="ARBA00004861"/>
    </source>
</evidence>
<accession>A0A8J2BVK8</accession>
<evidence type="ECO:0000256" key="9">
    <source>
        <dbReference type="PIRSR" id="PIRSR614732-2"/>
    </source>
</evidence>
<feature type="active site" description="For OMPdecase activity" evidence="8">
    <location>
        <position position="67"/>
    </location>
</feature>
<dbReference type="PANTHER" id="PTHR32119">
    <property type="entry name" value="OROTIDINE 5'-PHOSPHATE DECARBOXYLASE"/>
    <property type="match status" value="1"/>
</dbReference>
<keyword evidence="13" id="KW-1185">Reference proteome</keyword>
<dbReference type="CDD" id="cd04725">
    <property type="entry name" value="OMP_decarboxylase_like"/>
    <property type="match status" value="1"/>
</dbReference>
<feature type="binding site" evidence="7 9">
    <location>
        <position position="212"/>
    </location>
    <ligand>
        <name>substrate</name>
    </ligand>
</feature>
<proteinExistence type="inferred from homology"/>
<dbReference type="Proteomes" id="UP000663859">
    <property type="component" value="Unassembled WGS sequence"/>
</dbReference>
<evidence type="ECO:0000256" key="6">
    <source>
        <dbReference type="ARBA" id="ARBA00049157"/>
    </source>
</evidence>
<feature type="active site" description="For OMPdecase activity" evidence="8">
    <location>
        <position position="65"/>
    </location>
</feature>
<evidence type="ECO:0000256" key="4">
    <source>
        <dbReference type="ARBA" id="ARBA00022975"/>
    </source>
</evidence>
<reference evidence="12" key="1">
    <citation type="submission" date="2021-02" db="EMBL/GenBank/DDBJ databases">
        <authorList>
            <person name="Cremers G."/>
            <person name="Picone N."/>
        </authorList>
    </citation>
    <scope>NUCLEOTIDE SEQUENCE</scope>
    <source>
        <strain evidence="12">PQ17</strain>
    </source>
</reference>
<dbReference type="PANTHER" id="PTHR32119:SF2">
    <property type="entry name" value="OROTIDINE 5'-PHOSPHATE DECARBOXYLASE"/>
    <property type="match status" value="1"/>
</dbReference>
<dbReference type="InterPro" id="IPR011060">
    <property type="entry name" value="RibuloseP-bd_barrel"/>
</dbReference>
<keyword evidence="4 7" id="KW-0665">Pyrimidine biosynthesis</keyword>
<evidence type="ECO:0000256" key="1">
    <source>
        <dbReference type="ARBA" id="ARBA00002356"/>
    </source>
</evidence>
<dbReference type="UniPathway" id="UPA00070">
    <property type="reaction ID" value="UER00120"/>
</dbReference>
<evidence type="ECO:0000256" key="10">
    <source>
        <dbReference type="RuleBase" id="RU000512"/>
    </source>
</evidence>
<dbReference type="SUPFAM" id="SSF51366">
    <property type="entry name" value="Ribulose-phoshate binding barrel"/>
    <property type="match status" value="1"/>
</dbReference>
<gene>
    <name evidence="7 12" type="primary">pyrF</name>
    <name evidence="12" type="ORF">MPNT_70007</name>
</gene>
<feature type="binding site" evidence="7 9">
    <location>
        <position position="183"/>
    </location>
    <ligand>
        <name>substrate</name>
    </ligand>
</feature>
<evidence type="ECO:0000313" key="13">
    <source>
        <dbReference type="Proteomes" id="UP000663859"/>
    </source>
</evidence>
<feature type="binding site" evidence="7 9">
    <location>
        <position position="122"/>
    </location>
    <ligand>
        <name>substrate</name>
    </ligand>
</feature>
<dbReference type="SMART" id="SM00934">
    <property type="entry name" value="OMPdecase"/>
    <property type="match status" value="1"/>
</dbReference>
<comment type="similarity">
    <text evidence="7">Belongs to the OMP decarboxylase family. Type 1 subfamily.</text>
</comment>
<comment type="caution">
    <text evidence="12">The sequence shown here is derived from an EMBL/GenBank/DDBJ whole genome shotgun (WGS) entry which is preliminary data.</text>
</comment>
<dbReference type="InterPro" id="IPR047596">
    <property type="entry name" value="OMPdecase_bac"/>
</dbReference>
<dbReference type="GO" id="GO:0044205">
    <property type="term" value="P:'de novo' UMP biosynthetic process"/>
    <property type="evidence" value="ECO:0007669"/>
    <property type="project" value="UniProtKB-UniRule"/>
</dbReference>
<dbReference type="EMBL" id="CAJNOB010000067">
    <property type="protein sequence ID" value="CAF0704420.1"/>
    <property type="molecule type" value="Genomic_DNA"/>
</dbReference>
<dbReference type="NCBIfam" id="NF001273">
    <property type="entry name" value="PRK00230.1"/>
    <property type="match status" value="1"/>
</dbReference>
<comment type="subunit">
    <text evidence="7">Homodimer.</text>
</comment>
<sequence>MGFPSLGTDRVIVALDLSDRERVLKLVELLSPYVRFFKVGSQLFTRYGPSIIHELRALGIEIFLDLKFHDIPRTVYEAVAAASELGIRWVSLHAAGGREMIRAGVQAVEGSFTQVLAVTVLTSLGQKEWEELGWAGTVENRVMAWARLASEAGVHGIICSPWELEGVRAVVGKDLWMVCPGIRDLGWEKGDQKRFCSAREAFERGATHIVIGRPILEADNPARVVEELTAHVLFPASGSGAEARLERGC</sequence>
<dbReference type="InterPro" id="IPR013785">
    <property type="entry name" value="Aldolase_TIM"/>
</dbReference>
<evidence type="ECO:0000256" key="3">
    <source>
        <dbReference type="ARBA" id="ARBA00022793"/>
    </source>
</evidence>
<keyword evidence="3 7" id="KW-0210">Decarboxylase</keyword>
<evidence type="ECO:0000259" key="11">
    <source>
        <dbReference type="SMART" id="SM00934"/>
    </source>
</evidence>
<evidence type="ECO:0000313" key="12">
    <source>
        <dbReference type="EMBL" id="CAF0704420.1"/>
    </source>
</evidence>
<comment type="catalytic activity">
    <reaction evidence="6 7 10">
        <text>orotidine 5'-phosphate + H(+) = UMP + CO2</text>
        <dbReference type="Rhea" id="RHEA:11596"/>
        <dbReference type="ChEBI" id="CHEBI:15378"/>
        <dbReference type="ChEBI" id="CHEBI:16526"/>
        <dbReference type="ChEBI" id="CHEBI:57538"/>
        <dbReference type="ChEBI" id="CHEBI:57865"/>
        <dbReference type="EC" id="4.1.1.23"/>
    </reaction>
</comment>
<dbReference type="GO" id="GO:0006207">
    <property type="term" value="P:'de novo' pyrimidine nucleobase biosynthetic process"/>
    <property type="evidence" value="ECO:0007669"/>
    <property type="project" value="InterPro"/>
</dbReference>
<comment type="function">
    <text evidence="1 7">Catalyzes the decarboxylation of orotidine 5'-monophosphate (OMP) to uridine 5'-monophosphate (UMP).</text>
</comment>